<dbReference type="RefSeq" id="WP_131850991.1">
    <property type="nucleotide sequence ID" value="NZ_SKFH01000004.1"/>
</dbReference>
<dbReference type="AlphaFoldDB" id="A0A4R4E7G3"/>
<dbReference type="Proteomes" id="UP000295164">
    <property type="component" value="Unassembled WGS sequence"/>
</dbReference>
<name>A0A4R4E7G3_9BACT</name>
<protein>
    <submittedName>
        <fullName evidence="1">Uncharacterized protein</fullName>
    </submittedName>
</protein>
<gene>
    <name evidence="1" type="ORF">E0486_04745</name>
</gene>
<proteinExistence type="predicted"/>
<evidence type="ECO:0000313" key="1">
    <source>
        <dbReference type="EMBL" id="TCZ73991.1"/>
    </source>
</evidence>
<keyword evidence="2" id="KW-1185">Reference proteome</keyword>
<comment type="caution">
    <text evidence="1">The sequence shown here is derived from an EMBL/GenBank/DDBJ whole genome shotgun (WGS) entry which is preliminary data.</text>
</comment>
<organism evidence="1 2">
    <name type="scientific">Flaviaesturariibacter aridisoli</name>
    <dbReference type="NCBI Taxonomy" id="2545761"/>
    <lineage>
        <taxon>Bacteria</taxon>
        <taxon>Pseudomonadati</taxon>
        <taxon>Bacteroidota</taxon>
        <taxon>Chitinophagia</taxon>
        <taxon>Chitinophagales</taxon>
        <taxon>Chitinophagaceae</taxon>
        <taxon>Flaviaestuariibacter</taxon>
    </lineage>
</organism>
<reference evidence="1 2" key="1">
    <citation type="submission" date="2019-03" db="EMBL/GenBank/DDBJ databases">
        <authorList>
            <person name="Kim M.K.M."/>
        </authorList>
    </citation>
    <scope>NUCLEOTIDE SEQUENCE [LARGE SCALE GENOMIC DNA]</scope>
    <source>
        <strain evidence="1 2">17J68-15</strain>
    </source>
</reference>
<evidence type="ECO:0000313" key="2">
    <source>
        <dbReference type="Proteomes" id="UP000295164"/>
    </source>
</evidence>
<dbReference type="EMBL" id="SKFH01000004">
    <property type="protein sequence ID" value="TCZ73991.1"/>
    <property type="molecule type" value="Genomic_DNA"/>
</dbReference>
<dbReference type="OrthoDB" id="677341at2"/>
<accession>A0A4R4E7G3</accession>
<sequence length="74" mass="8863">MEHLFKTQLTIDGRSRHYDVFFADDDYHFKPLDGEGPEVLLRREEDEWHPRSQQDEELTQTCIGLLDTYLLSQH</sequence>